<keyword evidence="7" id="KW-0695">RNA-directed DNA polymerase</keyword>
<evidence type="ECO:0000313" key="10">
    <source>
        <dbReference type="Proteomes" id="UP000549157"/>
    </source>
</evidence>
<dbReference type="PANTHER" id="PTHR41694:SF4">
    <property type="entry name" value="ENDOGENOUS RETROVIRUS GROUP K MEMBER 10 POL PROTEIN-RELATED"/>
    <property type="match status" value="1"/>
</dbReference>
<keyword evidence="3" id="KW-0540">Nuclease</keyword>
<organism evidence="9 10">
    <name type="scientific">Zosterops hypoxanthus</name>
    <dbReference type="NCBI Taxonomy" id="2485327"/>
    <lineage>
        <taxon>Eukaryota</taxon>
        <taxon>Metazoa</taxon>
        <taxon>Chordata</taxon>
        <taxon>Craniata</taxon>
        <taxon>Vertebrata</taxon>
        <taxon>Euteleostomi</taxon>
        <taxon>Archelosauria</taxon>
        <taxon>Archosauria</taxon>
        <taxon>Dinosauria</taxon>
        <taxon>Saurischia</taxon>
        <taxon>Theropoda</taxon>
        <taxon>Coelurosauria</taxon>
        <taxon>Aves</taxon>
        <taxon>Neognathae</taxon>
        <taxon>Neoaves</taxon>
        <taxon>Telluraves</taxon>
        <taxon>Australaves</taxon>
        <taxon>Passeriformes</taxon>
        <taxon>Sylvioidea</taxon>
        <taxon>Zosteropidae</taxon>
        <taxon>Zosterops</taxon>
    </lineage>
</organism>
<evidence type="ECO:0000256" key="6">
    <source>
        <dbReference type="ARBA" id="ARBA00022833"/>
    </source>
</evidence>
<keyword evidence="10" id="KW-1185">Reference proteome</keyword>
<dbReference type="AlphaFoldDB" id="A0A7L2KQF3"/>
<evidence type="ECO:0000256" key="1">
    <source>
        <dbReference type="ARBA" id="ARBA00022679"/>
    </source>
</evidence>
<dbReference type="Gene3D" id="3.30.420.10">
    <property type="entry name" value="Ribonuclease H-like superfamily/Ribonuclease H"/>
    <property type="match status" value="1"/>
</dbReference>
<accession>A0A7L2KQF3</accession>
<evidence type="ECO:0000256" key="3">
    <source>
        <dbReference type="ARBA" id="ARBA00022722"/>
    </source>
</evidence>
<protein>
    <submittedName>
        <fullName evidence="9">POK10 protein</fullName>
    </submittedName>
</protein>
<dbReference type="Proteomes" id="UP000549157">
    <property type="component" value="Unassembled WGS sequence"/>
</dbReference>
<dbReference type="PANTHER" id="PTHR41694">
    <property type="entry name" value="ENDOGENOUS RETROVIRUS GROUP K MEMBER POL PROTEIN"/>
    <property type="match status" value="1"/>
</dbReference>
<dbReference type="OrthoDB" id="9204471at2759"/>
<keyword evidence="8" id="KW-0511">Multifunctional enzyme</keyword>
<name>A0A7L2KQF3_9PASS</name>
<keyword evidence="5" id="KW-0378">Hydrolase</keyword>
<keyword evidence="4" id="KW-0255">Endonuclease</keyword>
<evidence type="ECO:0000256" key="5">
    <source>
        <dbReference type="ARBA" id="ARBA00022801"/>
    </source>
</evidence>
<comment type="caution">
    <text evidence="9">The sequence shown here is derived from an EMBL/GenBank/DDBJ whole genome shotgun (WGS) entry which is preliminary data.</text>
</comment>
<dbReference type="InterPro" id="IPR036397">
    <property type="entry name" value="RNaseH_sf"/>
</dbReference>
<dbReference type="GO" id="GO:0004519">
    <property type="term" value="F:endonuclease activity"/>
    <property type="evidence" value="ECO:0007669"/>
    <property type="project" value="UniProtKB-KW"/>
</dbReference>
<feature type="non-terminal residue" evidence="9">
    <location>
        <position position="100"/>
    </location>
</feature>
<evidence type="ECO:0000313" key="9">
    <source>
        <dbReference type="EMBL" id="NXR35821.1"/>
    </source>
</evidence>
<dbReference type="GO" id="GO:0003964">
    <property type="term" value="F:RNA-directed DNA polymerase activity"/>
    <property type="evidence" value="ECO:0007669"/>
    <property type="project" value="UniProtKB-KW"/>
</dbReference>
<evidence type="ECO:0000256" key="7">
    <source>
        <dbReference type="ARBA" id="ARBA00022918"/>
    </source>
</evidence>
<dbReference type="InterPro" id="IPR012337">
    <property type="entry name" value="RNaseH-like_sf"/>
</dbReference>
<dbReference type="EMBL" id="VWYL01014461">
    <property type="protein sequence ID" value="NXR35821.1"/>
    <property type="molecule type" value="Genomic_DNA"/>
</dbReference>
<evidence type="ECO:0000256" key="2">
    <source>
        <dbReference type="ARBA" id="ARBA00022695"/>
    </source>
</evidence>
<evidence type="ECO:0000256" key="4">
    <source>
        <dbReference type="ARBA" id="ARBA00022759"/>
    </source>
</evidence>
<reference evidence="9 10" key="1">
    <citation type="submission" date="2019-09" db="EMBL/GenBank/DDBJ databases">
        <title>Bird 10,000 Genomes (B10K) Project - Family phase.</title>
        <authorList>
            <person name="Zhang G."/>
        </authorList>
    </citation>
    <scope>NUCLEOTIDE SEQUENCE [LARGE SCALE GENOMIC DNA]</scope>
    <source>
        <strain evidence="9">B10K-DU-001-36</strain>
        <tissue evidence="9">Muscle</tissue>
    </source>
</reference>
<feature type="non-terminal residue" evidence="9">
    <location>
        <position position="1"/>
    </location>
</feature>
<dbReference type="SUPFAM" id="SSF53098">
    <property type="entry name" value="Ribonuclease H-like"/>
    <property type="match status" value="1"/>
</dbReference>
<dbReference type="GO" id="GO:0035613">
    <property type="term" value="F:RNA stem-loop binding"/>
    <property type="evidence" value="ECO:0007669"/>
    <property type="project" value="TreeGrafter"/>
</dbReference>
<keyword evidence="1" id="KW-0808">Transferase</keyword>
<dbReference type="GO" id="GO:0016787">
    <property type="term" value="F:hydrolase activity"/>
    <property type="evidence" value="ECO:0007669"/>
    <property type="project" value="UniProtKB-KW"/>
</dbReference>
<keyword evidence="2" id="KW-0548">Nucleotidyltransferase</keyword>
<gene>
    <name evidence="9" type="primary">Ervk10_1</name>
    <name evidence="9" type="ORF">ZOSHYP_R15978</name>
</gene>
<keyword evidence="6" id="KW-0862">Zinc</keyword>
<proteinExistence type="predicted"/>
<sequence>IKHTTGIPHSSTGQSIVERAHRPLKTLLERQKGGVEVLSTVERLNKAMFVFNFLNNSFMEQMPPIFRHFGKTAQAKLKERLPAFIKDPETGQVLGPYPLI</sequence>
<evidence type="ECO:0000256" key="8">
    <source>
        <dbReference type="ARBA" id="ARBA00023268"/>
    </source>
</evidence>